<dbReference type="SUPFAM" id="SSF53067">
    <property type="entry name" value="Actin-like ATPase domain"/>
    <property type="match status" value="1"/>
</dbReference>
<keyword evidence="2" id="KW-1185">Reference proteome</keyword>
<dbReference type="AlphaFoldDB" id="A0A5N1IY13"/>
<reference evidence="1 2" key="1">
    <citation type="submission" date="2019-09" db="EMBL/GenBank/DDBJ databases">
        <title>Genome sequence of Adhaeribacter sp. M2.</title>
        <authorList>
            <person name="Srinivasan S."/>
        </authorList>
    </citation>
    <scope>NUCLEOTIDE SEQUENCE [LARGE SCALE GENOMIC DNA]</scope>
    <source>
        <strain evidence="1 2">M2</strain>
    </source>
</reference>
<protein>
    <submittedName>
        <fullName evidence="1">Uncharacterized protein</fullName>
    </submittedName>
</protein>
<evidence type="ECO:0000313" key="1">
    <source>
        <dbReference type="EMBL" id="KAA9338998.1"/>
    </source>
</evidence>
<sequence length="1150" mass="130573">MPKVLRLHQLGLNVEGWQQTNQLTSTEIKDIPDGAGAKATKLSTSIPTPFARMHLFETAFDFVAREKGLQPNTVYHKMVSQFWDLWELLFNHDLYMQADQRILVRRWNKEKEIAQMQANQGSKLLGDTLQLFAASDNRFRDFSDLYFFYLENTNAQGEKQQQLLGGTSPFTLLFVSPNVRALNIERLQSKGKYFDNQFVPLEERDTAFRDFVYELFTAFSDFPVRYPAVYHVLEQSRLNMIAMNGGSTREAVLNKYGSLRDQEGNPVSAGHFPFLIQGKQTSDTIDSDLFIRPSRQISERLPIVLKPKLKLVGQTKYLNKFLWEDKTGDEVPYADARVLDERTLPGKSVRYPYLTINDFLEETLIELPYEVNQERFFCGNVTYQPGAEKNFSYLLPVTSTYFQYFTEKDLADQLTFFIDINHVKVSLKIPVSNGTLIEFERKYYTSPQNPKDANGKEIPEKGKIEKAEIGIGIFPFYKLTDQPQYNDFYKVMLIDEELQPGMLTKQYHLKFFVDNQALTAEGGSMRATVTERSVKSEQSVGSKYYEVEGTHFDFAEVTCPGKFNGKGLFVPRYQEIHRGTKSFTFAVDFGTTNTYIAYTDSPNQEPKPFSISAKDLQLVMLNKPSSEPGLTDYQRYVQKGFGKLTSAETLTKREFLPAIMNDGGSPYQFPTRTATCESPGFVNQPTSIFGNINIGFTMNTDADAYEHYHTDLKWSETLHAAGQRRIHAYFRELMLLLKNKAALNGGVIENTKVVWFAPLSFNSFSRNLFQNEWDEAYQKVFKTNRGTICITESVAPYYYLMQKGTVVPSREEGLVNIDIGGGTTDVLLYANQRPAYSFSYRFAGDDLWGDGFAMVRGGKDNGLMQYGRDQIMNMPLSGNQYEFMKYLQSALNNNSFGSSDVVSLMFNYDDVFSYSKMLQQARPMRLMFYLHYGAIIYQLAQTIKASGLNVPRYICFSGRGSLYIKILAAGANLSGIEKLTKAILQKVTGQEAPGNFKIVLVDHPKQTTANGGVLSVNDESSANQPDIPIITPLGTTDDSANLKGIKKGTLTSEIKNHVLENVKACIELLLLDDDIAPMMKDLGIEFDAEMVIPFLREQMADSLSIGLNHLDKQLPDQEMLHETLFFLPFKQALYALSKELYSRKAIRETA</sequence>
<dbReference type="InterPro" id="IPR043129">
    <property type="entry name" value="ATPase_NBD"/>
</dbReference>
<gene>
    <name evidence="1" type="ORF">F0P94_09410</name>
</gene>
<organism evidence="1 2">
    <name type="scientific">Adhaeribacter soli</name>
    <dbReference type="NCBI Taxonomy" id="2607655"/>
    <lineage>
        <taxon>Bacteria</taxon>
        <taxon>Pseudomonadati</taxon>
        <taxon>Bacteroidota</taxon>
        <taxon>Cytophagia</taxon>
        <taxon>Cytophagales</taxon>
        <taxon>Hymenobacteraceae</taxon>
        <taxon>Adhaeribacter</taxon>
    </lineage>
</organism>
<dbReference type="EMBL" id="VTWT01000004">
    <property type="protein sequence ID" value="KAA9338998.1"/>
    <property type="molecule type" value="Genomic_DNA"/>
</dbReference>
<comment type="caution">
    <text evidence="1">The sequence shown here is derived from an EMBL/GenBank/DDBJ whole genome shotgun (WGS) entry which is preliminary data.</text>
</comment>
<name>A0A5N1IY13_9BACT</name>
<accession>A0A5N1IY13</accession>
<dbReference type="Gene3D" id="3.30.420.40">
    <property type="match status" value="1"/>
</dbReference>
<proteinExistence type="predicted"/>
<evidence type="ECO:0000313" key="2">
    <source>
        <dbReference type="Proteomes" id="UP000326570"/>
    </source>
</evidence>
<dbReference type="Proteomes" id="UP000326570">
    <property type="component" value="Unassembled WGS sequence"/>
</dbReference>
<dbReference type="RefSeq" id="WP_150903632.1">
    <property type="nucleotide sequence ID" value="NZ_VTWT01000004.1"/>
</dbReference>